<dbReference type="SUPFAM" id="SSF101898">
    <property type="entry name" value="NHL repeat"/>
    <property type="match status" value="1"/>
</dbReference>
<gene>
    <name evidence="3" type="ORF">ACERZ8_06350</name>
</gene>
<dbReference type="Proteomes" id="UP001627408">
    <property type="component" value="Unassembled WGS sequence"/>
</dbReference>
<comment type="caution">
    <text evidence="3">The sequence shown here is derived from an EMBL/GenBank/DDBJ whole genome shotgun (WGS) entry which is preliminary data.</text>
</comment>
<evidence type="ECO:0000313" key="3">
    <source>
        <dbReference type="EMBL" id="MFL4469507.1"/>
    </source>
</evidence>
<keyword evidence="1" id="KW-0732">Signal</keyword>
<feature type="domain" description="Phytase-like" evidence="2">
    <location>
        <begin position="31"/>
        <end position="253"/>
    </location>
</feature>
<dbReference type="PIRSF" id="PIRSF031900">
    <property type="entry name" value="UCP031900"/>
    <property type="match status" value="1"/>
</dbReference>
<evidence type="ECO:0000256" key="1">
    <source>
        <dbReference type="SAM" id="SignalP"/>
    </source>
</evidence>
<name>A0ABW8URF0_9RHOB</name>
<dbReference type="InterPro" id="IPR014567">
    <property type="entry name" value="UCP031900"/>
</dbReference>
<keyword evidence="4" id="KW-1185">Reference proteome</keyword>
<dbReference type="Pfam" id="PF13449">
    <property type="entry name" value="Phytase-like"/>
    <property type="match status" value="1"/>
</dbReference>
<protein>
    <submittedName>
        <fullName evidence="3">Esterase-like activity of phytase family protein</fullName>
    </submittedName>
</protein>
<organism evidence="3 4">
    <name type="scientific">Tateyamaria armeniaca</name>
    <dbReference type="NCBI Taxonomy" id="2518930"/>
    <lineage>
        <taxon>Bacteria</taxon>
        <taxon>Pseudomonadati</taxon>
        <taxon>Pseudomonadota</taxon>
        <taxon>Alphaproteobacteria</taxon>
        <taxon>Rhodobacterales</taxon>
        <taxon>Roseobacteraceae</taxon>
        <taxon>Tateyamaria</taxon>
    </lineage>
</organism>
<evidence type="ECO:0000259" key="2">
    <source>
        <dbReference type="Pfam" id="PF13449"/>
    </source>
</evidence>
<proteinExistence type="predicted"/>
<reference evidence="3 4" key="1">
    <citation type="submission" date="2024-08" db="EMBL/GenBank/DDBJ databases">
        <title>Tateyamaria sp. nov., isolated from marine algae.</title>
        <authorList>
            <person name="Choi B.J."/>
            <person name="Kim J.M."/>
            <person name="Lee J.K."/>
            <person name="Choi D.G."/>
            <person name="Bayburt H."/>
            <person name="Baek J.H."/>
            <person name="Han D.M."/>
            <person name="Jeon C.O."/>
        </authorList>
    </citation>
    <scope>NUCLEOTIDE SEQUENCE [LARGE SCALE GENOMIC DNA]</scope>
    <source>
        <strain evidence="3 4">KMU-156</strain>
    </source>
</reference>
<dbReference type="InterPro" id="IPR027372">
    <property type="entry name" value="Phytase-like_dom"/>
</dbReference>
<sequence length="277" mass="29963">MRWRLSLALILSASASLADPLTYLRSVPLAGLGGVSAVEVEADGNAALVLSDRGTAHRFAILRDGQTGRIEDVARVKLPFPDRDTEGLAVLGGKTFISYEDPAEISTLGGQILPSPREFHALPSNSALEALAVTRDGVVYTLPENPRNKGQPIPIYRYQDKRWSVAAHLPRSDGFMPTGADFGPDGLLYILERSFSALGFRTRIRRIDLGVEPPVAETLLKTKLGTHDNLEGLSVWRSDSGATCLTMVSDDNFLSVLRSELVEYALTETLAGGARCD</sequence>
<dbReference type="RefSeq" id="WP_407591355.1">
    <property type="nucleotide sequence ID" value="NZ_JBHDIY010000002.1"/>
</dbReference>
<evidence type="ECO:0000313" key="4">
    <source>
        <dbReference type="Proteomes" id="UP001627408"/>
    </source>
</evidence>
<dbReference type="EMBL" id="JBHDIY010000002">
    <property type="protein sequence ID" value="MFL4469507.1"/>
    <property type="molecule type" value="Genomic_DNA"/>
</dbReference>
<feature type="chain" id="PRO_5047385514" evidence="1">
    <location>
        <begin position="19"/>
        <end position="277"/>
    </location>
</feature>
<accession>A0ABW8URF0</accession>
<feature type="signal peptide" evidence="1">
    <location>
        <begin position="1"/>
        <end position="18"/>
    </location>
</feature>